<dbReference type="InterPro" id="IPR038863">
    <property type="entry name" value="Put_Complex_I_su8"/>
</dbReference>
<dbReference type="AlphaFoldDB" id="A0A7J7C6X2"/>
<keyword evidence="2" id="KW-1185">Reference proteome</keyword>
<evidence type="ECO:0000313" key="2">
    <source>
        <dbReference type="Proteomes" id="UP000593562"/>
    </source>
</evidence>
<evidence type="ECO:0000313" key="1">
    <source>
        <dbReference type="EMBL" id="KAF5729862.1"/>
    </source>
</evidence>
<dbReference type="InParanoid" id="A0A7J7C6X2"/>
<comment type="caution">
    <text evidence="1">The sequence shown here is derived from an EMBL/GenBank/DDBJ whole genome shotgun (WGS) entry which is preliminary data.</text>
</comment>
<protein>
    <submittedName>
        <fullName evidence="1">NADH dehydrogenase</fullName>
    </submittedName>
</protein>
<sequence>MGGNGVVGRSIASSLRLRAGEGLPVGKYIVPDKPDSLVLESQLPVNDQLVWENGTPFSEPCIDRIADSVGKVLVI</sequence>
<gene>
    <name evidence="1" type="ORF">HS088_TW20G00227</name>
</gene>
<reference evidence="1 2" key="1">
    <citation type="journal article" date="2020" name="Nat. Commun.">
        <title>Genome of Tripterygium wilfordii and identification of cytochrome P450 involved in triptolide biosynthesis.</title>
        <authorList>
            <person name="Tu L."/>
            <person name="Su P."/>
            <person name="Zhang Z."/>
            <person name="Gao L."/>
            <person name="Wang J."/>
            <person name="Hu T."/>
            <person name="Zhou J."/>
            <person name="Zhang Y."/>
            <person name="Zhao Y."/>
            <person name="Liu Y."/>
            <person name="Song Y."/>
            <person name="Tong Y."/>
            <person name="Lu Y."/>
            <person name="Yang J."/>
            <person name="Xu C."/>
            <person name="Jia M."/>
            <person name="Peters R.J."/>
            <person name="Huang L."/>
            <person name="Gao W."/>
        </authorList>
    </citation>
    <scope>NUCLEOTIDE SEQUENCE [LARGE SCALE GENOMIC DNA]</scope>
    <source>
        <strain evidence="2">cv. XIE 37</strain>
        <tissue evidence="1">Leaf</tissue>
    </source>
</reference>
<dbReference type="Proteomes" id="UP000593562">
    <property type="component" value="Unassembled WGS sequence"/>
</dbReference>
<dbReference type="EMBL" id="JAAARO010000020">
    <property type="protein sequence ID" value="KAF5729862.1"/>
    <property type="molecule type" value="Genomic_DNA"/>
</dbReference>
<organism evidence="1 2">
    <name type="scientific">Tripterygium wilfordii</name>
    <name type="common">Thunder God vine</name>
    <dbReference type="NCBI Taxonomy" id="458696"/>
    <lineage>
        <taxon>Eukaryota</taxon>
        <taxon>Viridiplantae</taxon>
        <taxon>Streptophyta</taxon>
        <taxon>Embryophyta</taxon>
        <taxon>Tracheophyta</taxon>
        <taxon>Spermatophyta</taxon>
        <taxon>Magnoliopsida</taxon>
        <taxon>eudicotyledons</taxon>
        <taxon>Gunneridae</taxon>
        <taxon>Pentapetalae</taxon>
        <taxon>rosids</taxon>
        <taxon>fabids</taxon>
        <taxon>Celastrales</taxon>
        <taxon>Celastraceae</taxon>
        <taxon>Tripterygium</taxon>
    </lineage>
</organism>
<accession>A0A7J7C6X2</accession>
<proteinExistence type="predicted"/>
<name>A0A7J7C6X2_TRIWF</name>
<dbReference type="PANTHER" id="PTHR36401">
    <property type="entry name" value="NADH DEHYDROGENASE [UBIQUINONE] 1 BETA SUBCOMPLEX SUBUNIT 8, MITOCHONDRIAL"/>
    <property type="match status" value="1"/>
</dbReference>
<dbReference type="PANTHER" id="PTHR36401:SF1">
    <property type="entry name" value="NADH DEHYDROGENASE [UBIQUINONE] 1 BETA SUBCOMPLEX SUBUNIT 8, MITOCHONDRIAL"/>
    <property type="match status" value="1"/>
</dbReference>